<dbReference type="EMBL" id="LR593887">
    <property type="protein sequence ID" value="VTS07826.1"/>
    <property type="molecule type" value="Genomic_DNA"/>
</dbReference>
<dbReference type="AlphaFoldDB" id="A0A6C2YWM0"/>
<organism evidence="2">
    <name type="scientific">Tuwongella immobilis</name>
    <dbReference type="NCBI Taxonomy" id="692036"/>
    <lineage>
        <taxon>Bacteria</taxon>
        <taxon>Pseudomonadati</taxon>
        <taxon>Planctomycetota</taxon>
        <taxon>Planctomycetia</taxon>
        <taxon>Gemmatales</taxon>
        <taxon>Gemmataceae</taxon>
        <taxon>Tuwongella</taxon>
    </lineage>
</organism>
<evidence type="ECO:0000256" key="1">
    <source>
        <dbReference type="SAM" id="Phobius"/>
    </source>
</evidence>
<evidence type="ECO:0000313" key="3">
    <source>
        <dbReference type="Proteomes" id="UP000464378"/>
    </source>
</evidence>
<evidence type="ECO:0008006" key="4">
    <source>
        <dbReference type="Google" id="ProtNLM"/>
    </source>
</evidence>
<evidence type="ECO:0000313" key="2">
    <source>
        <dbReference type="EMBL" id="VIP05235.1"/>
    </source>
</evidence>
<dbReference type="InParanoid" id="A0A6C2YWM0"/>
<gene>
    <name evidence="2" type="ORF">GMBLW1_39580</name>
</gene>
<feature type="transmembrane region" description="Helical" evidence="1">
    <location>
        <begin position="59"/>
        <end position="86"/>
    </location>
</feature>
<keyword evidence="1" id="KW-0812">Transmembrane</keyword>
<dbReference type="KEGG" id="tim:GMBLW1_39580"/>
<name>A0A6C2YWM0_9BACT</name>
<reference evidence="2" key="1">
    <citation type="submission" date="2019-04" db="EMBL/GenBank/DDBJ databases">
        <authorList>
            <consortium name="Science for Life Laboratories"/>
        </authorList>
    </citation>
    <scope>NUCLEOTIDE SEQUENCE</scope>
    <source>
        <strain evidence="2">MBLW1</strain>
    </source>
</reference>
<accession>A0A6C2YWM0</accession>
<keyword evidence="1" id="KW-1133">Transmembrane helix</keyword>
<feature type="transmembrane region" description="Helical" evidence="1">
    <location>
        <begin position="29"/>
        <end position="53"/>
    </location>
</feature>
<dbReference type="Proteomes" id="UP000464378">
    <property type="component" value="Chromosome"/>
</dbReference>
<keyword evidence="1" id="KW-0472">Membrane</keyword>
<protein>
    <recommendedName>
        <fullName evidence="4">Transmembrane protein</fullName>
    </recommendedName>
</protein>
<proteinExistence type="predicted"/>
<keyword evidence="3" id="KW-1185">Reference proteome</keyword>
<dbReference type="EMBL" id="LR586016">
    <property type="protein sequence ID" value="VIP05235.1"/>
    <property type="molecule type" value="Genomic_DNA"/>
</dbReference>
<sequence>MRDSMKIKLRLGYFTATSVMFCNPECPTWVLTVFAGPGLLFGRTLGLFVLSLLTKSQGVLALIIAFFGVGLYLNSVIYVNGMLFLYDYWHLGKSSNCMKEDNLNHQ</sequence>